<dbReference type="SUPFAM" id="SSF56935">
    <property type="entry name" value="Porins"/>
    <property type="match status" value="1"/>
</dbReference>
<evidence type="ECO:0000256" key="13">
    <source>
        <dbReference type="SAM" id="SignalP"/>
    </source>
</evidence>
<evidence type="ECO:0000256" key="8">
    <source>
        <dbReference type="ARBA" id="ARBA00023077"/>
    </source>
</evidence>
<evidence type="ECO:0000256" key="4">
    <source>
        <dbReference type="ARBA" id="ARBA00022496"/>
    </source>
</evidence>
<keyword evidence="3 11" id="KW-1134">Transmembrane beta strand</keyword>
<name>A0A916Z2D9_9SPHN</name>
<keyword evidence="9 11" id="KW-0472">Membrane</keyword>
<evidence type="ECO:0000313" key="16">
    <source>
        <dbReference type="EMBL" id="GGD70404.1"/>
    </source>
</evidence>
<keyword evidence="6" id="KW-0408">Iron</keyword>
<dbReference type="Gene3D" id="2.40.170.20">
    <property type="entry name" value="TonB-dependent receptor, beta-barrel domain"/>
    <property type="match status" value="1"/>
</dbReference>
<keyword evidence="13" id="KW-0732">Signal</keyword>
<dbReference type="Pfam" id="PF07715">
    <property type="entry name" value="Plug"/>
    <property type="match status" value="1"/>
</dbReference>
<keyword evidence="8 12" id="KW-0798">TonB box</keyword>
<evidence type="ECO:0000256" key="11">
    <source>
        <dbReference type="PROSITE-ProRule" id="PRU01360"/>
    </source>
</evidence>
<reference evidence="16" key="2">
    <citation type="submission" date="2020-09" db="EMBL/GenBank/DDBJ databases">
        <authorList>
            <person name="Sun Q."/>
            <person name="Zhou Y."/>
        </authorList>
    </citation>
    <scope>NUCLEOTIDE SEQUENCE</scope>
    <source>
        <strain evidence="16">CGMCC 1.15360</strain>
    </source>
</reference>
<evidence type="ECO:0000259" key="14">
    <source>
        <dbReference type="Pfam" id="PF00593"/>
    </source>
</evidence>
<evidence type="ECO:0000256" key="2">
    <source>
        <dbReference type="ARBA" id="ARBA00022448"/>
    </source>
</evidence>
<keyword evidence="17" id="KW-1185">Reference proteome</keyword>
<accession>A0A916Z2D9</accession>
<protein>
    <submittedName>
        <fullName evidence="16">TonB-dependent receptor</fullName>
    </submittedName>
</protein>
<comment type="subcellular location">
    <subcellularLocation>
        <location evidence="1 11">Cell outer membrane</location>
        <topology evidence="1 11">Multi-pass membrane protein</topology>
    </subcellularLocation>
</comment>
<reference evidence="16" key="1">
    <citation type="journal article" date="2014" name="Int. J. Syst. Evol. Microbiol.">
        <title>Complete genome sequence of Corynebacterium casei LMG S-19264T (=DSM 44701T), isolated from a smear-ripened cheese.</title>
        <authorList>
            <consortium name="US DOE Joint Genome Institute (JGI-PGF)"/>
            <person name="Walter F."/>
            <person name="Albersmeier A."/>
            <person name="Kalinowski J."/>
            <person name="Ruckert C."/>
        </authorList>
    </citation>
    <scope>NUCLEOTIDE SEQUENCE</scope>
    <source>
        <strain evidence="16">CGMCC 1.15360</strain>
    </source>
</reference>
<dbReference type="PANTHER" id="PTHR32552">
    <property type="entry name" value="FERRICHROME IRON RECEPTOR-RELATED"/>
    <property type="match status" value="1"/>
</dbReference>
<evidence type="ECO:0000256" key="1">
    <source>
        <dbReference type="ARBA" id="ARBA00004571"/>
    </source>
</evidence>
<evidence type="ECO:0000256" key="5">
    <source>
        <dbReference type="ARBA" id="ARBA00022692"/>
    </source>
</evidence>
<comment type="similarity">
    <text evidence="11 12">Belongs to the TonB-dependent receptor family.</text>
</comment>
<dbReference type="Pfam" id="PF00593">
    <property type="entry name" value="TonB_dep_Rec_b-barrel"/>
    <property type="match status" value="1"/>
</dbReference>
<keyword evidence="2 11" id="KW-0813">Transport</keyword>
<dbReference type="EMBL" id="BMIP01000004">
    <property type="protein sequence ID" value="GGD70404.1"/>
    <property type="molecule type" value="Genomic_DNA"/>
</dbReference>
<dbReference type="GO" id="GO:0009279">
    <property type="term" value="C:cell outer membrane"/>
    <property type="evidence" value="ECO:0007669"/>
    <property type="project" value="UniProtKB-SubCell"/>
</dbReference>
<comment type="caution">
    <text evidence="16">The sequence shown here is derived from an EMBL/GenBank/DDBJ whole genome shotgun (WGS) entry which is preliminary data.</text>
</comment>
<keyword evidence="4" id="KW-0410">Iron transport</keyword>
<dbReference type="OrthoDB" id="9760333at2"/>
<gene>
    <name evidence="16" type="ORF">GCM10010990_19910</name>
</gene>
<evidence type="ECO:0000256" key="3">
    <source>
        <dbReference type="ARBA" id="ARBA00022452"/>
    </source>
</evidence>
<organism evidence="16 17">
    <name type="scientific">Croceicoccus mobilis</name>
    <dbReference type="NCBI Taxonomy" id="1703339"/>
    <lineage>
        <taxon>Bacteria</taxon>
        <taxon>Pseudomonadati</taxon>
        <taxon>Pseudomonadota</taxon>
        <taxon>Alphaproteobacteria</taxon>
        <taxon>Sphingomonadales</taxon>
        <taxon>Erythrobacteraceae</taxon>
        <taxon>Croceicoccus</taxon>
    </lineage>
</organism>
<feature type="domain" description="TonB-dependent receptor plug" evidence="15">
    <location>
        <begin position="48"/>
        <end position="158"/>
    </location>
</feature>
<sequence length="743" mass="80279">MRNSTFARFAGVSALAAAAGLLAQPAFAQDADKEGDIIVTATKRPVTLDDVPISATAISGEELKETGAQSLSDYITRVPGVTFNDYQPGVSEVVIRGIAATTYHEQGQTTVGYYLNEVPLVEPGFPIGIPDVDTFDLERVEVLRGPQGTLFGSSTLGGLVNYVVKTADPTKVDAAAQGLIGTTKNASGELNYAAKAMVNLPIVEDKFAARLVAYQRFDAGYLDNPGTGVTGSNDFTTRGLRGSLVFTPTDETTITYISVWQDTDLEDQTYLDTSNPYIRDTARAEPQETRFFLNSVRLDQELADVGTLTVMGSVVDKTNATVFSYPYWYVTGVTTGEGTAYGTGDADANIRTVEARLASETGPVFNWLVGISHMTSDKTSYDQIFQLGAEAYIDANPDSFGGYAGSLLTPNDRLYGYLSQLHNEDTGIFGEISIKIIPEIELILGGRYFWNSYAGDVLNQAGALGGYEGGYSPVDRAGSVKESEDGFTPKVSVAFRPNEDVMAFATYSEGYRVGGINPNAGLLDTIQTAYDSDSVDNYEVGVKFHALDNRLYIDATAFWEEWHDIQARLFGPAPSYYSYVSNAGGARVKGIEFAATADLATFAQFSTNFTYQDAELTKFLPDTFAVGGGYEAGSTLPGSSKWSVNNRLRFEFADMAYAPSFEIAHRYLSKAPVAFGNDNTRGGFNIFDLRASVAVTENVNVLAFANNVFDEYGILNAPFTSALVPQGSIVRPRTVGLRVDWSL</sequence>
<keyword evidence="5 11" id="KW-0812">Transmembrane</keyword>
<dbReference type="Proteomes" id="UP000612349">
    <property type="component" value="Unassembled WGS sequence"/>
</dbReference>
<dbReference type="GO" id="GO:0006826">
    <property type="term" value="P:iron ion transport"/>
    <property type="evidence" value="ECO:0007669"/>
    <property type="project" value="UniProtKB-KW"/>
</dbReference>
<evidence type="ECO:0000259" key="15">
    <source>
        <dbReference type="Pfam" id="PF07715"/>
    </source>
</evidence>
<evidence type="ECO:0000256" key="7">
    <source>
        <dbReference type="ARBA" id="ARBA00023065"/>
    </source>
</evidence>
<keyword evidence="10 11" id="KW-0998">Cell outer membrane</keyword>
<evidence type="ECO:0000256" key="6">
    <source>
        <dbReference type="ARBA" id="ARBA00023004"/>
    </source>
</evidence>
<dbReference type="PROSITE" id="PS52016">
    <property type="entry name" value="TONB_DEPENDENT_REC_3"/>
    <property type="match status" value="1"/>
</dbReference>
<keyword evidence="16" id="KW-0675">Receptor</keyword>
<evidence type="ECO:0000313" key="17">
    <source>
        <dbReference type="Proteomes" id="UP000612349"/>
    </source>
</evidence>
<dbReference type="InterPro" id="IPR039426">
    <property type="entry name" value="TonB-dep_rcpt-like"/>
</dbReference>
<dbReference type="InterPro" id="IPR036942">
    <property type="entry name" value="Beta-barrel_TonB_sf"/>
</dbReference>
<dbReference type="AlphaFoldDB" id="A0A916Z2D9"/>
<evidence type="ECO:0000256" key="9">
    <source>
        <dbReference type="ARBA" id="ARBA00023136"/>
    </source>
</evidence>
<feature type="signal peptide" evidence="13">
    <location>
        <begin position="1"/>
        <end position="28"/>
    </location>
</feature>
<dbReference type="RefSeq" id="WP_066774157.1">
    <property type="nucleotide sequence ID" value="NZ_BMIP01000004.1"/>
</dbReference>
<dbReference type="InterPro" id="IPR000531">
    <property type="entry name" value="Beta-barrel_TonB"/>
</dbReference>
<feature type="domain" description="TonB-dependent receptor-like beta-barrel" evidence="14">
    <location>
        <begin position="246"/>
        <end position="708"/>
    </location>
</feature>
<evidence type="ECO:0000256" key="12">
    <source>
        <dbReference type="RuleBase" id="RU003357"/>
    </source>
</evidence>
<dbReference type="PANTHER" id="PTHR32552:SF81">
    <property type="entry name" value="TONB-DEPENDENT OUTER MEMBRANE RECEPTOR"/>
    <property type="match status" value="1"/>
</dbReference>
<keyword evidence="7" id="KW-0406">Ion transport</keyword>
<evidence type="ECO:0000256" key="10">
    <source>
        <dbReference type="ARBA" id="ARBA00023237"/>
    </source>
</evidence>
<proteinExistence type="inferred from homology"/>
<feature type="chain" id="PRO_5037709487" evidence="13">
    <location>
        <begin position="29"/>
        <end position="743"/>
    </location>
</feature>
<dbReference type="InterPro" id="IPR012910">
    <property type="entry name" value="Plug_dom"/>
</dbReference>